<feature type="compositionally biased region" description="Polar residues" evidence="1">
    <location>
        <begin position="59"/>
        <end position="69"/>
    </location>
</feature>
<protein>
    <submittedName>
        <fullName evidence="2">Uncharacterized protein</fullName>
    </submittedName>
</protein>
<reference evidence="2" key="1">
    <citation type="submission" date="2021-01" db="EMBL/GenBank/DDBJ databases">
        <authorList>
            <person name="Kaushik A."/>
        </authorList>
    </citation>
    <scope>NUCLEOTIDE SEQUENCE</scope>
    <source>
        <strain evidence="2">AG1-1C</strain>
    </source>
</reference>
<comment type="caution">
    <text evidence="2">The sequence shown here is derived from an EMBL/GenBank/DDBJ whole genome shotgun (WGS) entry which is preliminary data.</text>
</comment>
<dbReference type="Proteomes" id="UP000663846">
    <property type="component" value="Unassembled WGS sequence"/>
</dbReference>
<feature type="region of interest" description="Disordered" evidence="1">
    <location>
        <begin position="47"/>
        <end position="79"/>
    </location>
</feature>
<organism evidence="2 3">
    <name type="scientific">Rhizoctonia solani</name>
    <dbReference type="NCBI Taxonomy" id="456999"/>
    <lineage>
        <taxon>Eukaryota</taxon>
        <taxon>Fungi</taxon>
        <taxon>Dikarya</taxon>
        <taxon>Basidiomycota</taxon>
        <taxon>Agaricomycotina</taxon>
        <taxon>Agaricomycetes</taxon>
        <taxon>Cantharellales</taxon>
        <taxon>Ceratobasidiaceae</taxon>
        <taxon>Rhizoctonia</taxon>
    </lineage>
</organism>
<accession>A0A8H3BUR7</accession>
<feature type="region of interest" description="Disordered" evidence="1">
    <location>
        <begin position="140"/>
        <end position="198"/>
    </location>
</feature>
<name>A0A8H3BUR7_9AGAM</name>
<evidence type="ECO:0000313" key="2">
    <source>
        <dbReference type="EMBL" id="CAE6465936.1"/>
    </source>
</evidence>
<evidence type="ECO:0000313" key="3">
    <source>
        <dbReference type="Proteomes" id="UP000663846"/>
    </source>
</evidence>
<sequence>MDETKHMDNSIPMNIGDLAATIALASNALAAAAEALAEAARAMSDASSTFDGGKLPETLSGTKQPTNTEYKLDSRNDSTNNSLKDLPCLVDQHVLANQQAGPRSECEVPVTAYRPASIVSPNSDSEVGVAPYHYLSDRNLPGPSSFQPERYNDPFQSHATHGLNNKLDISPSSPAASTSRVPLTQPPDDVRDNGPQSNTSRLLEAMKLYPTIPPGRNYIYFDQDSDGLAFIAYMALQAHRIICMVPDDILDAYLSLLQSFTHAKVHCADTPEQFTSISATLGPLNVNYYDILCTPRSKFIFNAPSFYQLFPDCILHWGAPSSSYYYIALVNLPYTVRNCIMETGEYTFDGGAHGVEPYSEAVLNTCFHPNSPFQHLSQISSLIFNGSNAPGLTGVQPSGARPDSDPWALYNTSSLTTSQTQGDTGDSLPAGHYYVVLDGANDIDIIPIITYIALKSDKTICYVPPKKDLDQCLRLIKSISNIDGMGCSSTKPKKVKVAVNAFKLNKARILLRKAAPEWHVCWSKSLADFLIYCGTPSDLPSYIDECRWKVSHSLLVLTKAQYSSIQRKLNRLLEEHPHFGVSNGSHPPALYALRRSLVSHM</sequence>
<feature type="compositionally biased region" description="Polar residues" evidence="1">
    <location>
        <begin position="154"/>
        <end position="163"/>
    </location>
</feature>
<proteinExistence type="predicted"/>
<dbReference type="EMBL" id="CAJMWS010000844">
    <property type="protein sequence ID" value="CAE6465936.1"/>
    <property type="molecule type" value="Genomic_DNA"/>
</dbReference>
<dbReference type="AlphaFoldDB" id="A0A8H3BUR7"/>
<evidence type="ECO:0000256" key="1">
    <source>
        <dbReference type="SAM" id="MobiDB-lite"/>
    </source>
</evidence>
<feature type="compositionally biased region" description="Polar residues" evidence="1">
    <location>
        <begin position="170"/>
        <end position="182"/>
    </location>
</feature>
<gene>
    <name evidence="2" type="ORF">RDB_LOCUS166964</name>
</gene>